<keyword evidence="1" id="KW-0472">Membrane</keyword>
<gene>
    <name evidence="2" type="ORF">RSA11_04270</name>
</gene>
<protein>
    <submittedName>
        <fullName evidence="2">Uncharacterized protein</fullName>
    </submittedName>
</protein>
<keyword evidence="1" id="KW-0812">Transmembrane</keyword>
<comment type="caution">
    <text evidence="2">The sequence shown here is derived from an EMBL/GenBank/DDBJ whole genome shotgun (WGS) entry which is preliminary data.</text>
</comment>
<evidence type="ECO:0000313" key="2">
    <source>
        <dbReference type="EMBL" id="KTR27886.1"/>
    </source>
</evidence>
<feature type="transmembrane region" description="Helical" evidence="1">
    <location>
        <begin position="81"/>
        <end position="101"/>
    </location>
</feature>
<reference evidence="2 3" key="1">
    <citation type="journal article" date="2016" name="Front. Microbiol.">
        <title>Genomic Resource of Rice Seed Associated Bacteria.</title>
        <authorList>
            <person name="Midha S."/>
            <person name="Bansal K."/>
            <person name="Sharma S."/>
            <person name="Kumar N."/>
            <person name="Patil P.P."/>
            <person name="Chaudhry V."/>
            <person name="Patil P.B."/>
        </authorList>
    </citation>
    <scope>NUCLEOTIDE SEQUENCE [LARGE SCALE GENOMIC DNA]</scope>
    <source>
        <strain evidence="2 3">RSA11</strain>
    </source>
</reference>
<keyword evidence="1" id="KW-1133">Transmembrane helix</keyword>
<accession>A0AAW3MEB4</accession>
<dbReference type="EMBL" id="LDQV01000012">
    <property type="protein sequence ID" value="KTR27886.1"/>
    <property type="molecule type" value="Genomic_DNA"/>
</dbReference>
<dbReference type="Proteomes" id="UP000072605">
    <property type="component" value="Unassembled WGS sequence"/>
</dbReference>
<sequence>MEKQTETERSPYVQRHEIDAVWREFERRKEWMDKTDRFKERVADDIDKIKDEQIEIKATLRDMGNSVNSILDDSKWLRRTVTNLLIGGSFSAIIGVIVFFFQKGVGG</sequence>
<dbReference type="RefSeq" id="WP_058713174.1">
    <property type="nucleotide sequence ID" value="NZ_LDQV01000012.1"/>
</dbReference>
<organism evidence="2 3">
    <name type="scientific">Exiguobacterium indicum</name>
    <dbReference type="NCBI Taxonomy" id="296995"/>
    <lineage>
        <taxon>Bacteria</taxon>
        <taxon>Bacillati</taxon>
        <taxon>Bacillota</taxon>
        <taxon>Bacilli</taxon>
        <taxon>Bacillales</taxon>
        <taxon>Bacillales Family XII. Incertae Sedis</taxon>
        <taxon>Exiguobacterium</taxon>
    </lineage>
</organism>
<evidence type="ECO:0000256" key="1">
    <source>
        <dbReference type="SAM" id="Phobius"/>
    </source>
</evidence>
<proteinExistence type="predicted"/>
<dbReference type="AlphaFoldDB" id="A0AAW3MEB4"/>
<evidence type="ECO:0000313" key="3">
    <source>
        <dbReference type="Proteomes" id="UP000072605"/>
    </source>
</evidence>
<name>A0AAW3MEB4_9BACL</name>